<comment type="caution">
    <text evidence="3">The sequence shown here is derived from an EMBL/GenBank/DDBJ whole genome shotgun (WGS) entry which is preliminary data.</text>
</comment>
<dbReference type="PROSITE" id="PS51257">
    <property type="entry name" value="PROKAR_LIPOPROTEIN"/>
    <property type="match status" value="1"/>
</dbReference>
<organism evidence="3 4">
    <name type="scientific">Xylanimonas ulmi</name>
    <dbReference type="NCBI Taxonomy" id="228973"/>
    <lineage>
        <taxon>Bacteria</taxon>
        <taxon>Bacillati</taxon>
        <taxon>Actinomycetota</taxon>
        <taxon>Actinomycetes</taxon>
        <taxon>Micrococcales</taxon>
        <taxon>Promicromonosporaceae</taxon>
        <taxon>Xylanimonas</taxon>
    </lineage>
</organism>
<dbReference type="OrthoDB" id="3226781at2"/>
<evidence type="ECO:0000256" key="1">
    <source>
        <dbReference type="SAM" id="SignalP"/>
    </source>
</evidence>
<feature type="domain" description="GerMN" evidence="2">
    <location>
        <begin position="210"/>
        <end position="296"/>
    </location>
</feature>
<dbReference type="Pfam" id="PF10646">
    <property type="entry name" value="Germane"/>
    <property type="match status" value="1"/>
</dbReference>
<name>A0A4Q7M275_9MICO</name>
<protein>
    <submittedName>
        <fullName evidence="3">Lipoprotein LpqB-like beta-propeller protein</fullName>
    </submittedName>
</protein>
<evidence type="ECO:0000259" key="2">
    <source>
        <dbReference type="SMART" id="SM00909"/>
    </source>
</evidence>
<dbReference type="Pfam" id="PF10647">
    <property type="entry name" value="Gmad1"/>
    <property type="match status" value="1"/>
</dbReference>
<accession>A0A4Q7M275</accession>
<dbReference type="InterPro" id="IPR019606">
    <property type="entry name" value="GerMN"/>
</dbReference>
<dbReference type="InterPro" id="IPR018910">
    <property type="entry name" value="LpqB_C"/>
</dbReference>
<dbReference type="AlphaFoldDB" id="A0A4Q7M275"/>
<dbReference type="RefSeq" id="WP_130411599.1">
    <property type="nucleotide sequence ID" value="NZ_SGWX01000001.1"/>
</dbReference>
<dbReference type="Proteomes" id="UP000293852">
    <property type="component" value="Unassembled WGS sequence"/>
</dbReference>
<proteinExistence type="predicted"/>
<evidence type="ECO:0000313" key="3">
    <source>
        <dbReference type="EMBL" id="RZS60009.1"/>
    </source>
</evidence>
<dbReference type="InterPro" id="IPR059026">
    <property type="entry name" value="LpqB_N"/>
</dbReference>
<dbReference type="Pfam" id="PF25976">
    <property type="entry name" value="LpqB_N"/>
    <property type="match status" value="1"/>
</dbReference>
<dbReference type="EMBL" id="SGWX01000001">
    <property type="protein sequence ID" value="RZS60009.1"/>
    <property type="molecule type" value="Genomic_DNA"/>
</dbReference>
<sequence>MSGARRLRAAVAAAVAAALLAGCSAIPVSGRVQEGGTDVRRDPGIGFIAESPVLGAEPDAIVRGFLLAAQAGPTSTTPFSVALEYLTAGAGTTWKPYAQVFVLDGVAQLTVSDTSDDQQGHAVVHASGTVVASLDEQGVLTEEPTPISKETTFELTKESGQWRIDSLEDGLLVPSQVFTTTFHRTRLNFLSPDQQAWVPDVRWFPQQSWRTNAVREILAGPPDWLGAAVEPVLPAGTALALNSVTDGPDGNLQVSLTDQISEASATARGLFVAQLRATLSDGTGESIGITLLDRNGPIAPSDVASLTPPRPSGPALVLRDGALWSLAGRELVQSDTAVSLGGLDPTALAVGSGGAPVVVRDGAGRLVRVTGDPTALLQGTTLLAPSVDRFGAVWSGEPTGPIQVVLPSGGVYPVAAPWLDGRTVTSLAVSPEGARVALVSVGQGGTQVQVAGVVRDVHGVPTALARPLIVGQSVAGVTQAVWQDETALALLGQGEGSAGVYLAGVGGLAGSAGGLARRVPGVNGVTALSASVGTGDILALDAQGVLYLHQASAVWPVIGQDVSLMAFPG</sequence>
<keyword evidence="3" id="KW-0449">Lipoprotein</keyword>
<reference evidence="3 4" key="1">
    <citation type="submission" date="2019-02" db="EMBL/GenBank/DDBJ databases">
        <title>Sequencing the genomes of 1000 actinobacteria strains.</title>
        <authorList>
            <person name="Klenk H.-P."/>
        </authorList>
    </citation>
    <scope>NUCLEOTIDE SEQUENCE [LARGE SCALE GENOMIC DNA]</scope>
    <source>
        <strain evidence="3 4">DSM 16932</strain>
    </source>
</reference>
<feature type="chain" id="PRO_5039136604" evidence="1">
    <location>
        <begin position="22"/>
        <end position="569"/>
    </location>
</feature>
<keyword evidence="4" id="KW-1185">Reference proteome</keyword>
<keyword evidence="1" id="KW-0732">Signal</keyword>
<feature type="signal peptide" evidence="1">
    <location>
        <begin position="1"/>
        <end position="21"/>
    </location>
</feature>
<evidence type="ECO:0000313" key="4">
    <source>
        <dbReference type="Proteomes" id="UP000293852"/>
    </source>
</evidence>
<gene>
    <name evidence="3" type="ORF">EV386_0249</name>
</gene>
<dbReference type="SMART" id="SM00909">
    <property type="entry name" value="Germane"/>
    <property type="match status" value="1"/>
</dbReference>